<dbReference type="AlphaFoldDB" id="A0A0E9U6V6"/>
<accession>A0A0E9U6V6</accession>
<evidence type="ECO:0000313" key="2">
    <source>
        <dbReference type="EMBL" id="JAH61649.1"/>
    </source>
</evidence>
<name>A0A0E9U6V6_ANGAN</name>
<organism evidence="2">
    <name type="scientific">Anguilla anguilla</name>
    <name type="common">European freshwater eel</name>
    <name type="synonym">Muraena anguilla</name>
    <dbReference type="NCBI Taxonomy" id="7936"/>
    <lineage>
        <taxon>Eukaryota</taxon>
        <taxon>Metazoa</taxon>
        <taxon>Chordata</taxon>
        <taxon>Craniata</taxon>
        <taxon>Vertebrata</taxon>
        <taxon>Euteleostomi</taxon>
        <taxon>Actinopterygii</taxon>
        <taxon>Neopterygii</taxon>
        <taxon>Teleostei</taxon>
        <taxon>Anguilliformes</taxon>
        <taxon>Anguillidae</taxon>
        <taxon>Anguilla</taxon>
    </lineage>
</organism>
<evidence type="ECO:0000256" key="1">
    <source>
        <dbReference type="SAM" id="Phobius"/>
    </source>
</evidence>
<keyword evidence="1" id="KW-0472">Membrane</keyword>
<dbReference type="EMBL" id="GBXM01046928">
    <property type="protein sequence ID" value="JAH61649.1"/>
    <property type="molecule type" value="Transcribed_RNA"/>
</dbReference>
<keyword evidence="1" id="KW-1133">Transmembrane helix</keyword>
<feature type="transmembrane region" description="Helical" evidence="1">
    <location>
        <begin position="14"/>
        <end position="43"/>
    </location>
</feature>
<keyword evidence="1" id="KW-0812">Transmembrane</keyword>
<reference evidence="2" key="1">
    <citation type="submission" date="2014-11" db="EMBL/GenBank/DDBJ databases">
        <authorList>
            <person name="Amaro Gonzalez C."/>
        </authorList>
    </citation>
    <scope>NUCLEOTIDE SEQUENCE</scope>
</reference>
<reference evidence="2" key="2">
    <citation type="journal article" date="2015" name="Fish Shellfish Immunol.">
        <title>Early steps in the European eel (Anguilla anguilla)-Vibrio vulnificus interaction in the gills: Role of the RtxA13 toxin.</title>
        <authorList>
            <person name="Callol A."/>
            <person name="Pajuelo D."/>
            <person name="Ebbesson L."/>
            <person name="Teles M."/>
            <person name="MacKenzie S."/>
            <person name="Amaro C."/>
        </authorList>
    </citation>
    <scope>NUCLEOTIDE SEQUENCE</scope>
</reference>
<protein>
    <submittedName>
        <fullName evidence="2">Uncharacterized protein</fullName>
    </submittedName>
</protein>
<sequence>MQSPLTMPFCNRQIIRTCVCVCFICAIILFFSSVASVLSVYCFPQITALQARRCCCSKIILR</sequence>
<proteinExistence type="predicted"/>